<accession>A0A3M7PQ34</accession>
<protein>
    <submittedName>
        <fullName evidence="1">Uncharacterized protein</fullName>
    </submittedName>
</protein>
<feature type="non-terminal residue" evidence="1">
    <location>
        <position position="1"/>
    </location>
</feature>
<evidence type="ECO:0000313" key="1">
    <source>
        <dbReference type="EMBL" id="RNA01114.1"/>
    </source>
</evidence>
<dbReference type="EMBL" id="REGN01009460">
    <property type="protein sequence ID" value="RNA01114.1"/>
    <property type="molecule type" value="Genomic_DNA"/>
</dbReference>
<name>A0A3M7PQ34_BRAPC</name>
<reference evidence="1 2" key="1">
    <citation type="journal article" date="2018" name="Sci. Rep.">
        <title>Genomic signatures of local adaptation to the degree of environmental predictability in rotifers.</title>
        <authorList>
            <person name="Franch-Gras L."/>
            <person name="Hahn C."/>
            <person name="Garcia-Roger E.M."/>
            <person name="Carmona M.J."/>
            <person name="Serra M."/>
            <person name="Gomez A."/>
        </authorList>
    </citation>
    <scope>NUCLEOTIDE SEQUENCE [LARGE SCALE GENOMIC DNA]</scope>
    <source>
        <strain evidence="1">HYR1</strain>
    </source>
</reference>
<dbReference type="Proteomes" id="UP000276133">
    <property type="component" value="Unassembled WGS sequence"/>
</dbReference>
<comment type="caution">
    <text evidence="1">The sequence shown here is derived from an EMBL/GenBank/DDBJ whole genome shotgun (WGS) entry which is preliminary data.</text>
</comment>
<organism evidence="1 2">
    <name type="scientific">Brachionus plicatilis</name>
    <name type="common">Marine rotifer</name>
    <name type="synonym">Brachionus muelleri</name>
    <dbReference type="NCBI Taxonomy" id="10195"/>
    <lineage>
        <taxon>Eukaryota</taxon>
        <taxon>Metazoa</taxon>
        <taxon>Spiralia</taxon>
        <taxon>Gnathifera</taxon>
        <taxon>Rotifera</taxon>
        <taxon>Eurotatoria</taxon>
        <taxon>Monogononta</taxon>
        <taxon>Pseudotrocha</taxon>
        <taxon>Ploima</taxon>
        <taxon>Brachionidae</taxon>
        <taxon>Brachionus</taxon>
    </lineage>
</organism>
<sequence length="111" mass="13116">ISNAFTYSNLQRRFVTGVSLYSRFVIDDLNQQMRNINDTDLNEENNFTLEKKLRKDDCLNGKANYLISRLNNLIDYLFELIHLQLTETHYQIIEIIVIPLVTIKEETPHDL</sequence>
<dbReference type="AlphaFoldDB" id="A0A3M7PQ34"/>
<keyword evidence="2" id="KW-1185">Reference proteome</keyword>
<proteinExistence type="predicted"/>
<gene>
    <name evidence="1" type="ORF">BpHYR1_035298</name>
</gene>
<evidence type="ECO:0000313" key="2">
    <source>
        <dbReference type="Proteomes" id="UP000276133"/>
    </source>
</evidence>